<dbReference type="Gene3D" id="3.40.50.1390">
    <property type="entry name" value="Resolvase, N-terminal catalytic domain"/>
    <property type="match status" value="1"/>
</dbReference>
<evidence type="ECO:0000256" key="1">
    <source>
        <dbReference type="ARBA" id="ARBA00009913"/>
    </source>
</evidence>
<dbReference type="AlphaFoldDB" id="D6MY54"/>
<dbReference type="PROSITE" id="PS51736">
    <property type="entry name" value="RECOMBINASES_3"/>
    <property type="match status" value="1"/>
</dbReference>
<keyword evidence="5" id="KW-0614">Plasmid</keyword>
<dbReference type="SMART" id="SM00857">
    <property type="entry name" value="Resolvase"/>
    <property type="match status" value="1"/>
</dbReference>
<dbReference type="EMBL" id="GU056179">
    <property type="protein sequence ID" value="ADF80255.1"/>
    <property type="molecule type" value="Genomic_DNA"/>
</dbReference>
<dbReference type="PANTHER" id="PTHR30461">
    <property type="entry name" value="DNA-INVERTASE FROM LAMBDOID PROPHAGE"/>
    <property type="match status" value="1"/>
</dbReference>
<dbReference type="GO" id="GO:0000150">
    <property type="term" value="F:DNA strand exchange activity"/>
    <property type="evidence" value="ECO:0007669"/>
    <property type="project" value="InterPro"/>
</dbReference>
<keyword evidence="2" id="KW-0238">DNA-binding</keyword>
<sequence length="211" mass="24657">MPTPKPHSQNQKPRRKAYAYIRVSINEENPENQRIAIEEWAKANNYEIVKTFEDVGVSGAIPPWERPGFKSLLTHIREEPLPVIAYELSRLGRSFYETFRTIQELESLGAPVITISPKESFLRNLDPQIRQLIIAILAWTAERERELLRQRTREGMRRAKLEGKHIGRPKVKINMRKVRELRAKGVSYRDIARILGVNYYTLLRRVKEEGV</sequence>
<dbReference type="InterPro" id="IPR006119">
    <property type="entry name" value="Resolv_N"/>
</dbReference>
<evidence type="ECO:0000256" key="2">
    <source>
        <dbReference type="ARBA" id="ARBA00023125"/>
    </source>
</evidence>
<feature type="domain" description="Resolvase/invertase-type recombinase catalytic" evidence="4">
    <location>
        <begin position="16"/>
        <end position="163"/>
    </location>
</feature>
<dbReference type="GO" id="GO:0003677">
    <property type="term" value="F:DNA binding"/>
    <property type="evidence" value="ECO:0007669"/>
    <property type="project" value="UniProtKB-KW"/>
</dbReference>
<dbReference type="InterPro" id="IPR009057">
    <property type="entry name" value="Homeodomain-like_sf"/>
</dbReference>
<reference evidence="5" key="1">
    <citation type="journal article" date="2010" name="Nucleic Acids Res.">
        <title>Two novel families of plasmids from hyperthermophilic archaea encoding new families of replication proteins.</title>
        <authorList>
            <person name="Soler N."/>
            <person name="Marguet E."/>
            <person name="Cortez D."/>
            <person name="Desnoues N."/>
            <person name="Keller J."/>
            <person name="van Tilbeurgh H."/>
            <person name="Sezonov G."/>
            <person name="Forterre P."/>
        </authorList>
    </citation>
    <scope>NUCLEOTIDE SEQUENCE</scope>
    <source>
        <strain evidence="5">26/2</strain>
        <plasmid evidence="5">pT26-2</plasmid>
    </source>
</reference>
<name>D6MY54_9EURY</name>
<evidence type="ECO:0000313" key="5">
    <source>
        <dbReference type="EMBL" id="ADF80255.1"/>
    </source>
</evidence>
<dbReference type="SUPFAM" id="SSF53041">
    <property type="entry name" value="Resolvase-like"/>
    <property type="match status" value="1"/>
</dbReference>
<evidence type="ECO:0000259" key="4">
    <source>
        <dbReference type="PROSITE" id="PS51736"/>
    </source>
</evidence>
<comment type="similarity">
    <text evidence="1">Belongs to the site-specific recombinase resolvase family.</text>
</comment>
<organism evidence="5">
    <name type="scientific">Thermococcus sp. 26/2</name>
    <dbReference type="NCBI Taxonomy" id="758583"/>
    <lineage>
        <taxon>Archaea</taxon>
        <taxon>Methanobacteriati</taxon>
        <taxon>Methanobacteriota</taxon>
        <taxon>Thermococci</taxon>
        <taxon>Thermococcales</taxon>
        <taxon>Thermococcaceae</taxon>
        <taxon>Thermococcus</taxon>
    </lineage>
</organism>
<gene>
    <name evidence="5" type="ORF">t26-31</name>
</gene>
<geneLocation type="plasmid" evidence="5">
    <name>pT26-2</name>
</geneLocation>
<evidence type="ECO:0000256" key="3">
    <source>
        <dbReference type="ARBA" id="ARBA00023172"/>
    </source>
</evidence>
<dbReference type="InterPro" id="IPR050639">
    <property type="entry name" value="SSR_resolvase"/>
</dbReference>
<dbReference type="SUPFAM" id="SSF46689">
    <property type="entry name" value="Homeodomain-like"/>
    <property type="match status" value="1"/>
</dbReference>
<keyword evidence="3" id="KW-0233">DNA recombination</keyword>
<dbReference type="PANTHER" id="PTHR30461:SF2">
    <property type="entry name" value="SERINE RECOMBINASE PINE-RELATED"/>
    <property type="match status" value="1"/>
</dbReference>
<dbReference type="CDD" id="cd00338">
    <property type="entry name" value="Ser_Recombinase"/>
    <property type="match status" value="1"/>
</dbReference>
<proteinExistence type="inferred from homology"/>
<dbReference type="InterPro" id="IPR036162">
    <property type="entry name" value="Resolvase-like_N_sf"/>
</dbReference>
<protein>
    <submittedName>
        <fullName evidence="5">T26-31p</fullName>
    </submittedName>
</protein>
<accession>D6MY54</accession>
<dbReference type="Pfam" id="PF00239">
    <property type="entry name" value="Resolvase"/>
    <property type="match status" value="1"/>
</dbReference>